<dbReference type="Pfam" id="PF00031">
    <property type="entry name" value="Cystatin"/>
    <property type="match status" value="1"/>
</dbReference>
<dbReference type="Gene3D" id="3.10.450.10">
    <property type="match status" value="2"/>
</dbReference>
<proteinExistence type="predicted"/>
<dbReference type="PANTHER" id="PTHR47364">
    <property type="entry name" value="CYSTEINE PROTEINASE INHIBITOR 5"/>
    <property type="match status" value="1"/>
</dbReference>
<evidence type="ECO:0000313" key="5">
    <source>
        <dbReference type="Proteomes" id="UP000247498"/>
    </source>
</evidence>
<keyword evidence="1" id="KW-0789">Thiol protease inhibitor</keyword>
<organism evidence="4 5">
    <name type="scientific">Raphidocelis subcapitata</name>
    <dbReference type="NCBI Taxonomy" id="307507"/>
    <lineage>
        <taxon>Eukaryota</taxon>
        <taxon>Viridiplantae</taxon>
        <taxon>Chlorophyta</taxon>
        <taxon>core chlorophytes</taxon>
        <taxon>Chlorophyceae</taxon>
        <taxon>CS clade</taxon>
        <taxon>Sphaeropleales</taxon>
        <taxon>Selenastraceae</taxon>
        <taxon>Raphidocelis</taxon>
    </lineage>
</organism>
<feature type="chain" id="PRO_5018716236" description="Cystatin domain-containing protein" evidence="2">
    <location>
        <begin position="23"/>
        <end position="263"/>
    </location>
</feature>
<dbReference type="Proteomes" id="UP000247498">
    <property type="component" value="Unassembled WGS sequence"/>
</dbReference>
<feature type="domain" description="Cystatin" evidence="3">
    <location>
        <begin position="176"/>
        <end position="235"/>
    </location>
</feature>
<dbReference type="OrthoDB" id="752087at2759"/>
<dbReference type="InParanoid" id="A0A2V0NR61"/>
<keyword evidence="5" id="KW-1185">Reference proteome</keyword>
<keyword evidence="1" id="KW-0646">Protease inhibitor</keyword>
<protein>
    <recommendedName>
        <fullName evidence="3">Cystatin domain-containing protein</fullName>
    </recommendedName>
</protein>
<dbReference type="InterPro" id="IPR000010">
    <property type="entry name" value="Cystatin_dom"/>
</dbReference>
<comment type="caution">
    <text evidence="4">The sequence shown here is derived from an EMBL/GenBank/DDBJ whole genome shotgun (WGS) entry which is preliminary data.</text>
</comment>
<dbReference type="PROSITE" id="PS00287">
    <property type="entry name" value="CYSTATIN"/>
    <property type="match status" value="2"/>
</dbReference>
<evidence type="ECO:0000256" key="2">
    <source>
        <dbReference type="SAM" id="SignalP"/>
    </source>
</evidence>
<dbReference type="AlphaFoldDB" id="A0A2V0NR61"/>
<dbReference type="SUPFAM" id="SSF54403">
    <property type="entry name" value="Cystatin/monellin"/>
    <property type="match status" value="2"/>
</dbReference>
<evidence type="ECO:0000313" key="4">
    <source>
        <dbReference type="EMBL" id="GBF88043.1"/>
    </source>
</evidence>
<gene>
    <name evidence="4" type="ORF">Rsub_00755</name>
</gene>
<evidence type="ECO:0000259" key="3">
    <source>
        <dbReference type="Pfam" id="PF00031"/>
    </source>
</evidence>
<dbReference type="PANTHER" id="PTHR47364:SF2">
    <property type="entry name" value="CYSTEINE PROTEINASE INHIBITOR 5"/>
    <property type="match status" value="1"/>
</dbReference>
<evidence type="ECO:0000256" key="1">
    <source>
        <dbReference type="ARBA" id="ARBA00022704"/>
    </source>
</evidence>
<sequence length="263" mass="26175">MATCKAALLAALLAACFAAAAAAPPAAQALFACNPSAATLPGGLSCRTPDAAARAAAEFALKQLNSQKNAVPGQPATLSGIAFYASQVVAGTNHYLQLNLKDAKGQPLTVQAVVYEKLPAYGGGMELSKFVVLPPGPGPVAGPVAGPSAALAAPAAAKPLFACPSQALLGGLSCKAPDSSARAAADFAVKALNARNAVAGGPVSLAGQNAVSKFATQVVAGSNYYLELNLKDAKGQPLTVQAVVYEKLPAYGGGMELSKFVVL</sequence>
<keyword evidence="2" id="KW-0732">Signal</keyword>
<dbReference type="EMBL" id="BDRX01000003">
    <property type="protein sequence ID" value="GBF88043.1"/>
    <property type="molecule type" value="Genomic_DNA"/>
</dbReference>
<name>A0A2V0NR61_9CHLO</name>
<dbReference type="InterPro" id="IPR018073">
    <property type="entry name" value="Prot_inh_cystat_CS"/>
</dbReference>
<dbReference type="PROSITE" id="PS51257">
    <property type="entry name" value="PROKAR_LIPOPROTEIN"/>
    <property type="match status" value="1"/>
</dbReference>
<dbReference type="GO" id="GO:0004869">
    <property type="term" value="F:cysteine-type endopeptidase inhibitor activity"/>
    <property type="evidence" value="ECO:0007669"/>
    <property type="project" value="UniProtKB-KW"/>
</dbReference>
<accession>A0A2V0NR61</accession>
<reference evidence="4 5" key="1">
    <citation type="journal article" date="2018" name="Sci. Rep.">
        <title>Raphidocelis subcapitata (=Pseudokirchneriella subcapitata) provides an insight into genome evolution and environmental adaptations in the Sphaeropleales.</title>
        <authorList>
            <person name="Suzuki S."/>
            <person name="Yamaguchi H."/>
            <person name="Nakajima N."/>
            <person name="Kawachi M."/>
        </authorList>
    </citation>
    <scope>NUCLEOTIDE SEQUENCE [LARGE SCALE GENOMIC DNA]</scope>
    <source>
        <strain evidence="4 5">NIES-35</strain>
    </source>
</reference>
<feature type="signal peptide" evidence="2">
    <location>
        <begin position="1"/>
        <end position="22"/>
    </location>
</feature>
<dbReference type="InterPro" id="IPR046350">
    <property type="entry name" value="Cystatin_sf"/>
</dbReference>